<dbReference type="SUPFAM" id="SSF64288">
    <property type="entry name" value="Chorismate lyase-like"/>
    <property type="match status" value="1"/>
</dbReference>
<evidence type="ECO:0000313" key="6">
    <source>
        <dbReference type="EMBL" id="SFL11055.1"/>
    </source>
</evidence>
<dbReference type="GO" id="GO:0003677">
    <property type="term" value="F:DNA binding"/>
    <property type="evidence" value="ECO:0007669"/>
    <property type="project" value="UniProtKB-UniRule"/>
</dbReference>
<dbReference type="SUPFAM" id="SSF46785">
    <property type="entry name" value="Winged helix' DNA-binding domain"/>
    <property type="match status" value="1"/>
</dbReference>
<keyword evidence="2" id="KW-0238">DNA-binding</keyword>
<dbReference type="GO" id="GO:0003700">
    <property type="term" value="F:DNA-binding transcription factor activity"/>
    <property type="evidence" value="ECO:0007669"/>
    <property type="project" value="UniProtKB-UniRule"/>
</dbReference>
<sequence length="238" mass="28173">MKKYEIILRDLEKKIHEGRYPENELLPSENQLTVLYQTSRATVRQALKILEENGIIQRRHGFGSIVIPRERLMFPISGLTSFKELKDSLNFSSTTEILIFEKITVDKQLSELSFFEEGTQAFHILRRRNIDEQFVILDRDYILASAAPDMTREKVKSSLYAYLEDHVHLDISYAQKEITIDFVNDEDKTYLNLNPKDRHVVSVRSHVYLANNNVFQYTESRHQVDKFRFTEFSRRQKH</sequence>
<keyword evidence="3" id="KW-0804">Transcription</keyword>
<feature type="domain" description="HTH gntR-type" evidence="5">
    <location>
        <begin position="1"/>
        <end position="69"/>
    </location>
</feature>
<dbReference type="PROSITE" id="PS50949">
    <property type="entry name" value="HTH_GNTR"/>
    <property type="match status" value="1"/>
</dbReference>
<name>A0A1I4EZ92_9LACT</name>
<dbReference type="GO" id="GO:0045892">
    <property type="term" value="P:negative regulation of DNA-templated transcription"/>
    <property type="evidence" value="ECO:0007669"/>
    <property type="project" value="TreeGrafter"/>
</dbReference>
<dbReference type="InterPro" id="IPR050679">
    <property type="entry name" value="Bact_HTH_transcr_reg"/>
</dbReference>
<evidence type="ECO:0000259" key="5">
    <source>
        <dbReference type="PROSITE" id="PS50949"/>
    </source>
</evidence>
<dbReference type="CDD" id="cd07377">
    <property type="entry name" value="WHTH_GntR"/>
    <property type="match status" value="1"/>
</dbReference>
<evidence type="ECO:0000256" key="4">
    <source>
        <dbReference type="NCBIfam" id="TIGR02404"/>
    </source>
</evidence>
<dbReference type="InterPro" id="IPR000524">
    <property type="entry name" value="Tscrpt_reg_HTH_GntR"/>
</dbReference>
<proteinExistence type="predicted"/>
<dbReference type="Gene3D" id="1.10.10.10">
    <property type="entry name" value="Winged helix-like DNA-binding domain superfamily/Winged helix DNA-binding domain"/>
    <property type="match status" value="1"/>
</dbReference>
<dbReference type="InterPro" id="IPR012770">
    <property type="entry name" value="TreR"/>
</dbReference>
<evidence type="ECO:0000313" key="7">
    <source>
        <dbReference type="Proteomes" id="UP000181969"/>
    </source>
</evidence>
<evidence type="ECO:0000256" key="1">
    <source>
        <dbReference type="ARBA" id="ARBA00023015"/>
    </source>
</evidence>
<dbReference type="Pfam" id="PF07702">
    <property type="entry name" value="UTRA"/>
    <property type="match status" value="1"/>
</dbReference>
<dbReference type="Proteomes" id="UP000181969">
    <property type="component" value="Unassembled WGS sequence"/>
</dbReference>
<dbReference type="PRINTS" id="PR00035">
    <property type="entry name" value="HTHGNTR"/>
</dbReference>
<dbReference type="PANTHER" id="PTHR44846:SF12">
    <property type="entry name" value="HTH-TYPE TRANSCRIPTIONAL REGULATOR TRER"/>
    <property type="match status" value="1"/>
</dbReference>
<dbReference type="PANTHER" id="PTHR44846">
    <property type="entry name" value="MANNOSYL-D-GLYCERATE TRANSPORT/METABOLISM SYSTEM REPRESSOR MNGR-RELATED"/>
    <property type="match status" value="1"/>
</dbReference>
<dbReference type="Pfam" id="PF00392">
    <property type="entry name" value="GntR"/>
    <property type="match status" value="1"/>
</dbReference>
<accession>A0A1I4EZ92</accession>
<dbReference type="Gene3D" id="3.40.1410.10">
    <property type="entry name" value="Chorismate lyase-like"/>
    <property type="match status" value="1"/>
</dbReference>
<dbReference type="RefSeq" id="WP_074750116.1">
    <property type="nucleotide sequence ID" value="NZ_FOTJ01000001.1"/>
</dbReference>
<evidence type="ECO:0000256" key="3">
    <source>
        <dbReference type="ARBA" id="ARBA00023163"/>
    </source>
</evidence>
<dbReference type="InterPro" id="IPR011663">
    <property type="entry name" value="UTRA"/>
</dbReference>
<dbReference type="SMART" id="SM00866">
    <property type="entry name" value="UTRA"/>
    <property type="match status" value="1"/>
</dbReference>
<dbReference type="InterPro" id="IPR036390">
    <property type="entry name" value="WH_DNA-bd_sf"/>
</dbReference>
<dbReference type="InterPro" id="IPR028978">
    <property type="entry name" value="Chorismate_lyase_/UTRA_dom_sf"/>
</dbReference>
<dbReference type="OrthoDB" id="9816541at2"/>
<dbReference type="SMART" id="SM00345">
    <property type="entry name" value="HTH_GNTR"/>
    <property type="match status" value="1"/>
</dbReference>
<evidence type="ECO:0000256" key="2">
    <source>
        <dbReference type="ARBA" id="ARBA00023125"/>
    </source>
</evidence>
<keyword evidence="1" id="KW-0805">Transcription regulation</keyword>
<dbReference type="NCBIfam" id="TIGR02404">
    <property type="entry name" value="trehalos_R_Bsub"/>
    <property type="match status" value="1"/>
</dbReference>
<protein>
    <recommendedName>
        <fullName evidence="4">Trehalose operon repressor</fullName>
    </recommendedName>
</protein>
<organism evidence="6 7">
    <name type="scientific">Lactococcus garvieae</name>
    <dbReference type="NCBI Taxonomy" id="1363"/>
    <lineage>
        <taxon>Bacteria</taxon>
        <taxon>Bacillati</taxon>
        <taxon>Bacillota</taxon>
        <taxon>Bacilli</taxon>
        <taxon>Lactobacillales</taxon>
        <taxon>Streptococcaceae</taxon>
        <taxon>Lactococcus</taxon>
    </lineage>
</organism>
<reference evidence="6 7" key="1">
    <citation type="submission" date="2016-10" db="EMBL/GenBank/DDBJ databases">
        <authorList>
            <person name="de Groot N.N."/>
        </authorList>
    </citation>
    <scope>NUCLEOTIDE SEQUENCE [LARGE SCALE GENOMIC DNA]</scope>
    <source>
        <strain evidence="6 7">M79</strain>
    </source>
</reference>
<dbReference type="AlphaFoldDB" id="A0A1I4EZ92"/>
<dbReference type="InterPro" id="IPR036388">
    <property type="entry name" value="WH-like_DNA-bd_sf"/>
</dbReference>
<dbReference type="EMBL" id="FOTJ01000001">
    <property type="protein sequence ID" value="SFL11055.1"/>
    <property type="molecule type" value="Genomic_DNA"/>
</dbReference>
<gene>
    <name evidence="6" type="ORF">SAMN05216438_101312</name>
</gene>